<protein>
    <submittedName>
        <fullName evidence="2">Uncharacterized protein</fullName>
    </submittedName>
</protein>
<dbReference type="AlphaFoldDB" id="A0A2U3MXU4"/>
<dbReference type="InParanoid" id="A0A2U3MXU4"/>
<accession>A0A2U3MXU4</accession>
<keyword evidence="3" id="KW-1185">Reference proteome</keyword>
<dbReference type="EMBL" id="OOGT01000043">
    <property type="protein sequence ID" value="SPL70129.1"/>
    <property type="molecule type" value="Genomic_DNA"/>
</dbReference>
<dbReference type="RefSeq" id="WP_121973629.1">
    <property type="nucleotide sequence ID" value="NZ_OOGT01000043.1"/>
</dbReference>
<reference evidence="3" key="1">
    <citation type="submission" date="2018-03" db="EMBL/GenBank/DDBJ databases">
        <authorList>
            <person name="Blom J."/>
        </authorList>
    </citation>
    <scope>NUCLEOTIDE SEQUENCE [LARGE SCALE GENOMIC DNA]</scope>
    <source>
        <strain evidence="3">KPC-SM-21</strain>
    </source>
</reference>
<keyword evidence="1" id="KW-0472">Membrane</keyword>
<keyword evidence="1" id="KW-0812">Transmembrane</keyword>
<evidence type="ECO:0000313" key="3">
    <source>
        <dbReference type="Proteomes" id="UP000245974"/>
    </source>
</evidence>
<feature type="transmembrane region" description="Helical" evidence="1">
    <location>
        <begin position="12"/>
        <end position="35"/>
    </location>
</feature>
<gene>
    <name evidence="2" type="ORF">KPC_1307</name>
</gene>
<sequence length="182" mass="21210">MVDRNTIQENSITLLPIFALSVISLCFFYASYVVYAKISANTLGQKISTYGERLNHSYYFQYKKKIFLEIKGRFYRVDQATIKNFHTFNTAYSSKQIAYDHKNIYCGTTAIPLQTTNTPYMLSKNHVTDGKITIFCEDNLALDPLHRKNNFINLFLPFLAKKESKYYFPFHIINDSTEAMED</sequence>
<dbReference type="Proteomes" id="UP000245974">
    <property type="component" value="Unassembled WGS sequence"/>
</dbReference>
<keyword evidence="1" id="KW-1133">Transmembrane helix</keyword>
<evidence type="ECO:0000313" key="2">
    <source>
        <dbReference type="EMBL" id="SPL70129.1"/>
    </source>
</evidence>
<evidence type="ECO:0000256" key="1">
    <source>
        <dbReference type="SAM" id="Phobius"/>
    </source>
</evidence>
<name>A0A2U3MXU4_9GAMM</name>
<proteinExistence type="predicted"/>
<organism evidence="2 3">
    <name type="scientific">Acinetobacter stercoris</name>
    <dbReference type="NCBI Taxonomy" id="2126983"/>
    <lineage>
        <taxon>Bacteria</taxon>
        <taxon>Pseudomonadati</taxon>
        <taxon>Pseudomonadota</taxon>
        <taxon>Gammaproteobacteria</taxon>
        <taxon>Moraxellales</taxon>
        <taxon>Moraxellaceae</taxon>
        <taxon>Acinetobacter</taxon>
    </lineage>
</organism>